<name>A0A455SZI1_9CHLR</name>
<dbReference type="GO" id="GO:0004175">
    <property type="term" value="F:endopeptidase activity"/>
    <property type="evidence" value="ECO:0007669"/>
    <property type="project" value="UniProtKB-ARBA"/>
</dbReference>
<evidence type="ECO:0000313" key="3">
    <source>
        <dbReference type="EMBL" id="BBH92312.1"/>
    </source>
</evidence>
<feature type="transmembrane region" description="Helical" evidence="1">
    <location>
        <begin position="104"/>
        <end position="124"/>
    </location>
</feature>
<feature type="transmembrane region" description="Helical" evidence="1">
    <location>
        <begin position="144"/>
        <end position="173"/>
    </location>
</feature>
<evidence type="ECO:0000256" key="1">
    <source>
        <dbReference type="SAM" id="Phobius"/>
    </source>
</evidence>
<evidence type="ECO:0000259" key="2">
    <source>
        <dbReference type="Pfam" id="PF02517"/>
    </source>
</evidence>
<sequence length="277" mass="29783">MWHFTFPWLEFLLLSCAALGSLACATPYLLALNGETFKRAQQRLRHPLWVLLLLQGGQSAALLVMAIGLGLPIAHRIGLGAPLLEGLLEGRSVTAQAQTLVGPALWLGLGPAALLLALEILVFWPRLPESIRTAMPIPALWKRLLACFYGGIAEELLCRLFLLSLCAWLLGFIWHLPGGEPAPGAFWLAAAVAALLFGLSHLPATATLTRLTPLLVGRALLLNGLAGLAFGYLFWRYGLEAAMLGHFSADLVFHVLGDSIAQAQRAAKAVKTTGERS</sequence>
<proteinExistence type="predicted"/>
<dbReference type="GO" id="GO:0080120">
    <property type="term" value="P:CAAX-box protein maturation"/>
    <property type="evidence" value="ECO:0007669"/>
    <property type="project" value="UniProtKB-ARBA"/>
</dbReference>
<keyword evidence="1" id="KW-1133">Transmembrane helix</keyword>
<dbReference type="EMBL" id="AP019377">
    <property type="protein sequence ID" value="BBH92312.1"/>
    <property type="molecule type" value="Genomic_DNA"/>
</dbReference>
<feature type="domain" description="CAAX prenyl protease 2/Lysostaphin resistance protein A-like" evidence="2">
    <location>
        <begin position="139"/>
        <end position="251"/>
    </location>
</feature>
<dbReference type="AlphaFoldDB" id="A0A455SZI1"/>
<feature type="transmembrane region" description="Helical" evidence="1">
    <location>
        <begin position="215"/>
        <end position="235"/>
    </location>
</feature>
<feature type="transmembrane region" description="Helical" evidence="1">
    <location>
        <begin position="185"/>
        <end position="203"/>
    </location>
</feature>
<organism evidence="3">
    <name type="scientific">Thermogemmatispora argillosa</name>
    <dbReference type="NCBI Taxonomy" id="2045280"/>
    <lineage>
        <taxon>Bacteria</taxon>
        <taxon>Bacillati</taxon>
        <taxon>Chloroflexota</taxon>
        <taxon>Ktedonobacteria</taxon>
        <taxon>Thermogemmatisporales</taxon>
        <taxon>Thermogemmatisporaceae</taxon>
        <taxon>Thermogemmatispora</taxon>
    </lineage>
</organism>
<feature type="transmembrane region" description="Helical" evidence="1">
    <location>
        <begin position="50"/>
        <end position="74"/>
    </location>
</feature>
<dbReference type="InterPro" id="IPR003675">
    <property type="entry name" value="Rce1/LyrA-like_dom"/>
</dbReference>
<keyword evidence="1" id="KW-0812">Transmembrane</keyword>
<accession>A0A455SZI1</accession>
<feature type="transmembrane region" description="Helical" evidence="1">
    <location>
        <begin position="6"/>
        <end position="30"/>
    </location>
</feature>
<protein>
    <recommendedName>
        <fullName evidence="2">CAAX prenyl protease 2/Lysostaphin resistance protein A-like domain-containing protein</fullName>
    </recommendedName>
</protein>
<keyword evidence="1" id="KW-0472">Membrane</keyword>
<reference evidence="3" key="1">
    <citation type="submission" date="2018-12" db="EMBL/GenBank/DDBJ databases">
        <title>Novel natural products biosynthetic potential of the class Ktedonobacteria.</title>
        <authorList>
            <person name="Zheng Y."/>
            <person name="Saitou A."/>
            <person name="Wang C.M."/>
            <person name="Toyoda A."/>
            <person name="Minakuchi Y."/>
            <person name="Sekiguchi Y."/>
            <person name="Ueda K."/>
            <person name="Takano H."/>
            <person name="Sakai Y."/>
            <person name="Yokota A."/>
            <person name="Yabe S."/>
        </authorList>
    </citation>
    <scope>NUCLEOTIDE SEQUENCE</scope>
    <source>
        <strain evidence="3">A3-2</strain>
    </source>
</reference>
<gene>
    <name evidence="3" type="ORF">KTA_05110</name>
</gene>
<dbReference type="Pfam" id="PF02517">
    <property type="entry name" value="Rce1-like"/>
    <property type="match status" value="1"/>
</dbReference>